<dbReference type="EMBL" id="KJ626219">
    <property type="protein sequence ID" value="AIC64128.1"/>
    <property type="molecule type" value="Genomic_DNA"/>
</dbReference>
<dbReference type="InterPro" id="IPR044068">
    <property type="entry name" value="CB"/>
</dbReference>
<dbReference type="Pfam" id="PF22022">
    <property type="entry name" value="Phage_int_M"/>
    <property type="match status" value="1"/>
</dbReference>
<dbReference type="Proteomes" id="UP001196338">
    <property type="component" value="Unassembled WGS sequence"/>
</dbReference>
<dbReference type="Pfam" id="PF13356">
    <property type="entry name" value="Arm-DNA-bind_3"/>
    <property type="match status" value="1"/>
</dbReference>
<dbReference type="NCBIfam" id="NF007246">
    <property type="entry name" value="PRK09692.1"/>
    <property type="match status" value="1"/>
</dbReference>
<dbReference type="SUPFAM" id="SSF56349">
    <property type="entry name" value="DNA breaking-rejoining enzymes"/>
    <property type="match status" value="1"/>
</dbReference>
<dbReference type="GO" id="GO:0003677">
    <property type="term" value="F:DNA binding"/>
    <property type="evidence" value="ECO:0007669"/>
    <property type="project" value="UniProtKB-UniRule"/>
</dbReference>
<dbReference type="CDD" id="cd00801">
    <property type="entry name" value="INT_P4_C"/>
    <property type="match status" value="1"/>
</dbReference>
<dbReference type="EMBL" id="KJ626221">
    <property type="protein sequence ID" value="AIC64192.1"/>
    <property type="molecule type" value="Genomic_DNA"/>
</dbReference>
<evidence type="ECO:0000313" key="10">
    <source>
        <dbReference type="EMBL" id="AIC64192.1"/>
    </source>
</evidence>
<name>A0A060KZD7_VIBCL</name>
<dbReference type="Gene3D" id="1.10.150.130">
    <property type="match status" value="1"/>
</dbReference>
<dbReference type="Pfam" id="PF00589">
    <property type="entry name" value="Phage_integrase"/>
    <property type="match status" value="1"/>
</dbReference>
<dbReference type="PROSITE" id="PS51898">
    <property type="entry name" value="TYR_RECOMBINASE"/>
    <property type="match status" value="1"/>
</dbReference>
<keyword evidence="2" id="KW-0229">DNA integration</keyword>
<evidence type="ECO:0000259" key="6">
    <source>
        <dbReference type="PROSITE" id="PS51898"/>
    </source>
</evidence>
<dbReference type="AlphaFoldDB" id="A0A060KZD7"/>
<dbReference type="RefSeq" id="WP_001129562.1">
    <property type="nucleotide sequence ID" value="NZ_AP018677.1"/>
</dbReference>
<evidence type="ECO:0000256" key="1">
    <source>
        <dbReference type="ARBA" id="ARBA00008857"/>
    </source>
</evidence>
<reference evidence="13" key="4">
    <citation type="submission" date="2023-08" db="EMBL/GenBank/DDBJ databases">
        <title>Vibrio cholerae Outbreaks in Tanzania Exemplify Founder Flush: Simultaneous Increases in Population Size and Genetic Diversity.</title>
        <authorList>
            <person name="Debes A.K."/>
            <person name="Mohammed A."/>
            <person name="Maseke I."/>
            <person name="Almeida M."/>
            <person name="Li S."/>
            <person name="Matimba H."/>
            <person name="Joachim A."/>
            <person name="Mizinduko M."/>
            <person name="Nyanga S."/>
            <person name="Kelly M."/>
            <person name="Kachwamba Y."/>
            <person name="Schaffer A.M."/>
            <person name="Nyanga A.S."/>
            <person name="Mghamba J."/>
            <person name="Mosha F.S."/>
            <person name="Sack D.A."/>
            <person name="Stine O.C."/>
        </authorList>
    </citation>
    <scope>NUCLEOTIDE SEQUENCE</scope>
    <source>
        <strain evidence="13">TDS0091212</strain>
    </source>
</reference>
<proteinExistence type="inferred from homology"/>
<organism evidence="9">
    <name type="scientific">Vibrio cholerae</name>
    <dbReference type="NCBI Taxonomy" id="666"/>
    <lineage>
        <taxon>Bacteria</taxon>
        <taxon>Pseudomonadati</taxon>
        <taxon>Pseudomonadota</taxon>
        <taxon>Gammaproteobacteria</taxon>
        <taxon>Vibrionales</taxon>
        <taxon>Vibrionaceae</taxon>
        <taxon>Vibrio</taxon>
    </lineage>
</organism>
<dbReference type="OMA" id="AYNRSNY"/>
<dbReference type="PATRIC" id="fig|666.1969.peg.2184"/>
<dbReference type="InterPro" id="IPR053876">
    <property type="entry name" value="Phage_int_M"/>
</dbReference>
<dbReference type="Gene3D" id="1.10.443.10">
    <property type="entry name" value="Intergrase catalytic core"/>
    <property type="match status" value="1"/>
</dbReference>
<sequence>MAKRVVPLTNTQVKQAKESDKEYTLSDGDGLQLRVKTNGTKLWILKYTHPITKKRNNISFGCFPDVSLAEARKRRSEAKTLLALNIDPKQHKDEQLLKERAELENTFGKYSDRWLTLKRESVKPETADKAYRALEKHILPKLGNVPIQDIKPRTVLSILEPVKAQGTLETVKRLCRIINEVMRLAVASGDIEVNYLADITKLFPAPKRQHMVTIEPERLPELMQAIANANITLATRCLLEWQLHTMTRPIESATARWQDIDFKNKVWVIPAERMKMKRPHTIPLTEQTLALLEIMKPISSHREYIFPSNKNPKSHVNSQSANMALKRMGYKGQLVSHGLRALASTTLNEQGFNPDIIEAALAHVDKNEVRKAYNRAEYLEQRRKLMSWWSSHITSASNCNTSLAERKVLKLAG</sequence>
<dbReference type="InterPro" id="IPR002104">
    <property type="entry name" value="Integrase_catalytic"/>
</dbReference>
<dbReference type="EMBL" id="JAHBND010000569">
    <property type="protein sequence ID" value="MBS7674584.1"/>
    <property type="molecule type" value="Genomic_DNA"/>
</dbReference>
<protein>
    <submittedName>
        <fullName evidence="14">DUF4102 domain-containing protein</fullName>
    </submittedName>
    <submittedName>
        <fullName evidence="9 13">Integrase</fullName>
    </submittedName>
</protein>
<dbReference type="Proteomes" id="UP000471242">
    <property type="component" value="Unassembled WGS sequence"/>
</dbReference>
<dbReference type="PANTHER" id="PTHR30629">
    <property type="entry name" value="PROPHAGE INTEGRASE"/>
    <property type="match status" value="1"/>
</dbReference>
<dbReference type="EMBL" id="QZRB01000017">
    <property type="protein sequence ID" value="MVD24150.1"/>
    <property type="molecule type" value="Genomic_DNA"/>
</dbReference>
<dbReference type="InterPro" id="IPR038488">
    <property type="entry name" value="Integrase_DNA-bd_sf"/>
</dbReference>
<reference evidence="14 15" key="2">
    <citation type="submission" date="2018-09" db="EMBL/GenBank/DDBJ databases">
        <title>Genomic epidemiology reveals two lineages of Vibrio cholerae that can cause global cholera epidemics despite absence of cholera toxin gene.</title>
        <authorList>
            <person name="Wang H."/>
            <person name="Zen W."/>
            <person name="Yu H."/>
            <person name="Zhang W."/>
            <person name="Pan J."/>
            <person name="Yang C."/>
            <person name="Cui Y."/>
        </authorList>
    </citation>
    <scope>NUCLEOTIDE SEQUENCE [LARGE SCALE GENOMIC DNA]</scope>
    <source>
        <strain evidence="14 15">00-1_S85</strain>
    </source>
</reference>
<evidence type="ECO:0000313" key="14">
    <source>
        <dbReference type="EMBL" id="MVD24150.1"/>
    </source>
</evidence>
<evidence type="ECO:0000256" key="3">
    <source>
        <dbReference type="ARBA" id="ARBA00023125"/>
    </source>
</evidence>
<dbReference type="Gene3D" id="3.30.160.390">
    <property type="entry name" value="Integrase, DNA-binding domain"/>
    <property type="match status" value="1"/>
</dbReference>
<dbReference type="EMBL" id="KJ626220">
    <property type="protein sequence ID" value="AIC64160.1"/>
    <property type="molecule type" value="Genomic_DNA"/>
</dbReference>
<keyword evidence="3 5" id="KW-0238">DNA-binding</keyword>
<dbReference type="KEGG" id="vcq:EN18_19545"/>
<dbReference type="SMR" id="A0A060KZD7"/>
<feature type="domain" description="Core-binding (CB)" evidence="7">
    <location>
        <begin position="105"/>
        <end position="186"/>
    </location>
</feature>
<gene>
    <name evidence="14" type="ORF">D6U24_12365</name>
    <name evidence="13" type="ORF">KIN13_14225</name>
    <name evidence="9" type="ORF">VC_0516</name>
</gene>
<evidence type="ECO:0000313" key="12">
    <source>
        <dbReference type="EMBL" id="AIC64233.1"/>
    </source>
</evidence>
<dbReference type="PROSITE" id="PS51900">
    <property type="entry name" value="CB"/>
    <property type="match status" value="1"/>
</dbReference>
<dbReference type="FunFam" id="1.10.443.10:FF:000005">
    <property type="entry name" value="Phage integrase"/>
    <property type="match status" value="1"/>
</dbReference>
<dbReference type="EMBL" id="KJ626222">
    <property type="protein sequence ID" value="AIC64220.1"/>
    <property type="molecule type" value="Genomic_DNA"/>
</dbReference>
<evidence type="ECO:0000313" key="8">
    <source>
        <dbReference type="EMBL" id="AIC64128.1"/>
    </source>
</evidence>
<evidence type="ECO:0000313" key="13">
    <source>
        <dbReference type="EMBL" id="MBS7674584.1"/>
    </source>
</evidence>
<dbReference type="PANTHER" id="PTHR30629:SF6">
    <property type="entry name" value="PROPHAGE INTEGRASE INTA-RELATED"/>
    <property type="match status" value="1"/>
</dbReference>
<dbReference type="EMBL" id="KJ626223">
    <property type="protein sequence ID" value="AIC64233.1"/>
    <property type="molecule type" value="Genomic_DNA"/>
</dbReference>
<reference evidence="13" key="3">
    <citation type="submission" date="2021-05" db="EMBL/GenBank/DDBJ databases">
        <authorList>
            <person name="Stine C."/>
        </authorList>
    </citation>
    <scope>NUCLEOTIDE SEQUENCE</scope>
    <source>
        <strain evidence="13">TDS0091212</strain>
    </source>
</reference>
<feature type="domain" description="Tyr recombinase" evidence="6">
    <location>
        <begin position="209"/>
        <end position="386"/>
    </location>
</feature>
<dbReference type="InterPro" id="IPR013762">
    <property type="entry name" value="Integrase-like_cat_sf"/>
</dbReference>
<evidence type="ECO:0000313" key="9">
    <source>
        <dbReference type="EMBL" id="AIC64160.1"/>
    </source>
</evidence>
<comment type="similarity">
    <text evidence="1">Belongs to the 'phage' integrase family.</text>
</comment>
<dbReference type="InterPro" id="IPR050808">
    <property type="entry name" value="Phage_Integrase"/>
</dbReference>
<dbReference type="InterPro" id="IPR011010">
    <property type="entry name" value="DNA_brk_join_enz"/>
</dbReference>
<reference evidence="9" key="1">
    <citation type="submission" date="2014-03" db="EMBL/GenBank/DDBJ databases">
        <title>Complete sequence of Vibrio Seventh Pandemic Island VSP-2.</title>
        <authorList>
            <person name="Cherkasov A.V."/>
            <person name="Krasnov Y.M."/>
            <person name="Agafonov D.A."/>
            <person name="Smirnova N.I."/>
        </authorList>
    </citation>
    <scope>NUCLEOTIDE SEQUENCE</scope>
    <source>
        <strain evidence="8">L3226</strain>
        <strain evidence="10">M1293</strain>
        <strain evidence="9">M818</strain>
        <strain evidence="11">R17644</strain>
        <strain evidence="12">R18899</strain>
    </source>
</reference>
<evidence type="ECO:0000313" key="15">
    <source>
        <dbReference type="Proteomes" id="UP000471242"/>
    </source>
</evidence>
<dbReference type="InterPro" id="IPR025166">
    <property type="entry name" value="Integrase_DNA_bind_dom"/>
</dbReference>
<dbReference type="GO" id="GO:0015074">
    <property type="term" value="P:DNA integration"/>
    <property type="evidence" value="ECO:0007669"/>
    <property type="project" value="UniProtKB-KW"/>
</dbReference>
<evidence type="ECO:0000256" key="2">
    <source>
        <dbReference type="ARBA" id="ARBA00022908"/>
    </source>
</evidence>
<evidence type="ECO:0000313" key="11">
    <source>
        <dbReference type="EMBL" id="AIC64220.1"/>
    </source>
</evidence>
<accession>A0A060KZD7</accession>
<dbReference type="GO" id="GO:0006310">
    <property type="term" value="P:DNA recombination"/>
    <property type="evidence" value="ECO:0007669"/>
    <property type="project" value="UniProtKB-KW"/>
</dbReference>
<dbReference type="InterPro" id="IPR010998">
    <property type="entry name" value="Integrase_recombinase_N"/>
</dbReference>
<evidence type="ECO:0000259" key="7">
    <source>
        <dbReference type="PROSITE" id="PS51900"/>
    </source>
</evidence>
<evidence type="ECO:0000256" key="5">
    <source>
        <dbReference type="PROSITE-ProRule" id="PRU01248"/>
    </source>
</evidence>
<evidence type="ECO:0000256" key="4">
    <source>
        <dbReference type="ARBA" id="ARBA00023172"/>
    </source>
</evidence>
<keyword evidence="4" id="KW-0233">DNA recombination</keyword>